<dbReference type="RefSeq" id="WP_085727178.1">
    <property type="nucleotide sequence ID" value="NZ_NBYN01000012.1"/>
</dbReference>
<sequence length="247" mass="28643">MTVVNSVLSKYQALVEEHTSQFRPQVDTLRQLIDERMKEIHEAEDKILEAESVEIKKIIHALETDARFLLSTSEFKEFVRNLQHTSKSSSYSLPKALVVKDPTTWLLTEVELPICLTEYKNVSDPYAYDDERTYNLYTHCISLSIGDEKCSLAIEYERIYGYDEVCKYSWEGMISQCTYEASDLTFGLNSNSGNKKRIKTLIEEVSILVVYSILLFTLKPTISMLEYHSLPPEKYLSWFMEPEICEP</sequence>
<evidence type="ECO:0000256" key="1">
    <source>
        <dbReference type="SAM" id="Coils"/>
    </source>
</evidence>
<gene>
    <name evidence="2" type="ORF">B7O87_03130</name>
</gene>
<comment type="caution">
    <text evidence="2">The sequence shown here is derived from an EMBL/GenBank/DDBJ whole genome shotgun (WGS) entry which is preliminary data.</text>
</comment>
<organism evidence="2 3">
    <name type="scientific">Cylindrospermopsis raciborskii CENA303</name>
    <dbReference type="NCBI Taxonomy" id="1170769"/>
    <lineage>
        <taxon>Bacteria</taxon>
        <taxon>Bacillati</taxon>
        <taxon>Cyanobacteriota</taxon>
        <taxon>Cyanophyceae</taxon>
        <taxon>Nostocales</taxon>
        <taxon>Aphanizomenonaceae</taxon>
        <taxon>Cylindrospermopsis</taxon>
    </lineage>
</organism>
<name>A0A1X4GB43_9CYAN</name>
<feature type="coiled-coil region" evidence="1">
    <location>
        <begin position="26"/>
        <end position="53"/>
    </location>
</feature>
<protein>
    <submittedName>
        <fullName evidence="2">Uncharacterized protein</fullName>
    </submittedName>
</protein>
<accession>A0A1X4GB43</accession>
<keyword evidence="1" id="KW-0175">Coiled coil</keyword>
<dbReference type="EMBL" id="NBYN01000012">
    <property type="protein sequence ID" value="OSO94414.1"/>
    <property type="molecule type" value="Genomic_DNA"/>
</dbReference>
<evidence type="ECO:0000313" key="2">
    <source>
        <dbReference type="EMBL" id="OSO94414.1"/>
    </source>
</evidence>
<proteinExistence type="predicted"/>
<dbReference type="AlphaFoldDB" id="A0A1X4GB43"/>
<dbReference type="Proteomes" id="UP000192997">
    <property type="component" value="Unassembled WGS sequence"/>
</dbReference>
<reference evidence="3" key="1">
    <citation type="submission" date="2017-04" db="EMBL/GenBank/DDBJ databases">
        <authorList>
            <person name="Abreu V.A."/>
            <person name="Popin R.V."/>
            <person name="Rigonato J."/>
            <person name="Andreote A.P."/>
            <person name="Schaker P.C."/>
            <person name="Hoff-Risseti C."/>
            <person name="Alvarenga D.O."/>
            <person name="Varani A.M."/>
            <person name="Fiore M.F."/>
        </authorList>
    </citation>
    <scope>NUCLEOTIDE SEQUENCE [LARGE SCALE GENOMIC DNA]</scope>
    <source>
        <strain evidence="3">CENA303</strain>
    </source>
</reference>
<evidence type="ECO:0000313" key="3">
    <source>
        <dbReference type="Proteomes" id="UP000192997"/>
    </source>
</evidence>